<gene>
    <name evidence="4" type="ORF">PGLA1383_LOCUS48613</name>
</gene>
<comment type="similarity">
    <text evidence="1 3">Belongs to the UPP synthase family.</text>
</comment>
<dbReference type="HAMAP" id="MF_01139">
    <property type="entry name" value="ISPT"/>
    <property type="match status" value="1"/>
</dbReference>
<proteinExistence type="inferred from homology"/>
<dbReference type="GO" id="GO:0016094">
    <property type="term" value="P:polyprenol biosynthetic process"/>
    <property type="evidence" value="ECO:0007669"/>
    <property type="project" value="TreeGrafter"/>
</dbReference>
<accession>A0A813H4Z4</accession>
<dbReference type="AlphaFoldDB" id="A0A813H4Z4"/>
<evidence type="ECO:0000256" key="2">
    <source>
        <dbReference type="ARBA" id="ARBA00022679"/>
    </source>
</evidence>
<dbReference type="PANTHER" id="PTHR10291">
    <property type="entry name" value="DEHYDRODOLICHYL DIPHOSPHATE SYNTHASE FAMILY MEMBER"/>
    <property type="match status" value="1"/>
</dbReference>
<evidence type="ECO:0000256" key="3">
    <source>
        <dbReference type="RuleBase" id="RU363018"/>
    </source>
</evidence>
<reference evidence="4" key="1">
    <citation type="submission" date="2021-02" db="EMBL/GenBank/DDBJ databases">
        <authorList>
            <person name="Dougan E. K."/>
            <person name="Rhodes N."/>
            <person name="Thang M."/>
            <person name="Chan C."/>
        </authorList>
    </citation>
    <scope>NUCLEOTIDE SEQUENCE</scope>
</reference>
<sequence>MSDKDKSKRAGLSLWCQRRRQQASASLGAASTLGSLSVTVRTVQAAARAVGAAGGGWALLAALRAAAAEVAGASLRAAAKCRDEKLPDAAVPDGPVPRHIAVIMDGNRRYGRQTYGDSLSGHRAGGEKLRDFVSWCAESGVEVLTVFAFSTENWKRDQEEVRAMMALFITEVPRLGECTKRLNVSVKFLASDEGPIPADVRVATKSLEEQCASCTGMRLNICLSYGGRGDVGRACRQVAQEVARGELDPNSVDEHTIEQRLQTGGLPDPDVLIRTSGERRLSNFLMFQLAYAELFFLDKHWPEVTREDLMDIIARYQDRNRRFGK</sequence>
<dbReference type="PANTHER" id="PTHR10291:SF43">
    <property type="entry name" value="DEHYDRODOLICHYL DIPHOSPHATE SYNTHASE COMPLEX SUBUNIT DHDDS"/>
    <property type="match status" value="1"/>
</dbReference>
<dbReference type="CDD" id="cd00475">
    <property type="entry name" value="Cis_IPPS"/>
    <property type="match status" value="1"/>
</dbReference>
<keyword evidence="5" id="KW-1185">Reference proteome</keyword>
<evidence type="ECO:0000313" key="5">
    <source>
        <dbReference type="Proteomes" id="UP000654075"/>
    </source>
</evidence>
<dbReference type="EMBL" id="CAJNNV010030499">
    <property type="protein sequence ID" value="CAE8632681.1"/>
    <property type="molecule type" value="Genomic_DNA"/>
</dbReference>
<organism evidence="4 5">
    <name type="scientific">Polarella glacialis</name>
    <name type="common">Dinoflagellate</name>
    <dbReference type="NCBI Taxonomy" id="89957"/>
    <lineage>
        <taxon>Eukaryota</taxon>
        <taxon>Sar</taxon>
        <taxon>Alveolata</taxon>
        <taxon>Dinophyceae</taxon>
        <taxon>Suessiales</taxon>
        <taxon>Suessiaceae</taxon>
        <taxon>Polarella</taxon>
    </lineage>
</organism>
<evidence type="ECO:0000313" key="4">
    <source>
        <dbReference type="EMBL" id="CAE8632681.1"/>
    </source>
</evidence>
<dbReference type="Proteomes" id="UP000654075">
    <property type="component" value="Unassembled WGS sequence"/>
</dbReference>
<keyword evidence="2 3" id="KW-0808">Transferase</keyword>
<dbReference type="OrthoDB" id="4173905at2759"/>
<comment type="caution">
    <text evidence="4">The sequence shown here is derived from an EMBL/GenBank/DDBJ whole genome shotgun (WGS) entry which is preliminary data.</text>
</comment>
<dbReference type="InterPro" id="IPR036424">
    <property type="entry name" value="UPP_synth-like_sf"/>
</dbReference>
<dbReference type="SUPFAM" id="SSF64005">
    <property type="entry name" value="Undecaprenyl diphosphate synthase"/>
    <property type="match status" value="1"/>
</dbReference>
<dbReference type="Gene3D" id="3.40.1180.10">
    <property type="entry name" value="Decaprenyl diphosphate synthase-like"/>
    <property type="match status" value="1"/>
</dbReference>
<protein>
    <recommendedName>
        <fullName evidence="3">Alkyl transferase</fullName>
        <ecNumber evidence="3">2.5.1.-</ecNumber>
    </recommendedName>
</protein>
<dbReference type="Pfam" id="PF01255">
    <property type="entry name" value="Prenyltransf"/>
    <property type="match status" value="1"/>
</dbReference>
<dbReference type="NCBIfam" id="TIGR00055">
    <property type="entry name" value="uppS"/>
    <property type="match status" value="1"/>
</dbReference>
<dbReference type="EC" id="2.5.1.-" evidence="3"/>
<dbReference type="InterPro" id="IPR001441">
    <property type="entry name" value="UPP_synth-like"/>
</dbReference>
<dbReference type="GO" id="GO:0005783">
    <property type="term" value="C:endoplasmic reticulum"/>
    <property type="evidence" value="ECO:0007669"/>
    <property type="project" value="TreeGrafter"/>
</dbReference>
<dbReference type="OMA" id="TKGQPDP"/>
<name>A0A813H4Z4_POLGL</name>
<dbReference type="GO" id="GO:0045547">
    <property type="term" value="F:ditrans,polycis-polyprenyl diphosphate synthase [(2E,6E)-farnesyl diphosphate specific] activity"/>
    <property type="evidence" value="ECO:0007669"/>
    <property type="project" value="TreeGrafter"/>
</dbReference>
<evidence type="ECO:0000256" key="1">
    <source>
        <dbReference type="ARBA" id="ARBA00005432"/>
    </source>
</evidence>